<dbReference type="Gene3D" id="2.60.40.10">
    <property type="entry name" value="Immunoglobulins"/>
    <property type="match status" value="1"/>
</dbReference>
<feature type="region of interest" description="Disordered" evidence="1">
    <location>
        <begin position="400"/>
        <end position="420"/>
    </location>
</feature>
<dbReference type="HOGENOM" id="CLU_818600_0_0_0"/>
<dbReference type="InParanoid" id="E8R0X5"/>
<sequence length="420" mass="46006">MLQLKTGFGKGDRPRRSAPRWLAATRSKPKVIRRPDLDNLESRQLMAFSALGYSRPDLLVSGYAAPVASYGRPLSLVIDVRNLGATSIREPLGFFDSRAAADPTLRYPTDAFTASTTADAPESVVRVFLSRTPRLTPRAVQLADINVPNIRQNSLVRLLPEDALPPNVAIEPHLLPPNGIQTQTINTAPTINLPAVNDPRVADFPVEGILYLILKADATHVVAEHDETNNFSTAIPIRLAPVQPNFEAVGFDAPRGMQPGDLIRPRLLISNTGTANVPLTEPLRIDLVATRDAQLDANDIAFASYQVDQVAPLTLAPTRRLVPGARNLVNPANIRRVDPFNSPLFPTSPNVRIPNSTNRFNIGLVVDPENRIKELREPRPGPVVRLAQLRKVGEPMRGIGPINESVRGEATRPLNFPRRP</sequence>
<protein>
    <recommendedName>
        <fullName evidence="4">CARDB domain-containing protein</fullName>
    </recommendedName>
</protein>
<dbReference type="AlphaFoldDB" id="E8R0X5"/>
<reference evidence="2 3" key="2">
    <citation type="journal article" date="2011" name="Stand. Genomic Sci.">
        <title>Complete genome sequence of Isosphaera pallida type strain (IS1B).</title>
        <authorList>
            <consortium name="US DOE Joint Genome Institute (JGI-PGF)"/>
            <person name="Goker M."/>
            <person name="Cleland D."/>
            <person name="Saunders E."/>
            <person name="Lapidus A."/>
            <person name="Nolan M."/>
            <person name="Lucas S."/>
            <person name="Hammon N."/>
            <person name="Deshpande S."/>
            <person name="Cheng J.F."/>
            <person name="Tapia R."/>
            <person name="Han C."/>
            <person name="Goodwin L."/>
            <person name="Pitluck S."/>
            <person name="Liolios K."/>
            <person name="Pagani I."/>
            <person name="Ivanova N."/>
            <person name="Mavromatis K."/>
            <person name="Pati A."/>
            <person name="Chen A."/>
            <person name="Palaniappan K."/>
            <person name="Land M."/>
            <person name="Hauser L."/>
            <person name="Chang Y.J."/>
            <person name="Jeffries C.D."/>
            <person name="Detter J.C."/>
            <person name="Beck B."/>
            <person name="Woyke T."/>
            <person name="Bristow J."/>
            <person name="Eisen J.A."/>
            <person name="Markowitz V."/>
            <person name="Hugenholtz P."/>
            <person name="Kyrpides N.C."/>
            <person name="Klenk H.P."/>
        </authorList>
    </citation>
    <scope>NUCLEOTIDE SEQUENCE [LARGE SCALE GENOMIC DNA]</scope>
    <source>
        <strain evidence="3">ATCC 43644 / DSM 9630 / IS1B</strain>
    </source>
</reference>
<name>E8R0X5_ISOPI</name>
<accession>E8R0X5</accession>
<proteinExistence type="predicted"/>
<keyword evidence="3" id="KW-1185">Reference proteome</keyword>
<feature type="region of interest" description="Disordered" evidence="1">
    <location>
        <begin position="1"/>
        <end position="22"/>
    </location>
</feature>
<gene>
    <name evidence="2" type="ordered locus">Isop_1738</name>
</gene>
<dbReference type="KEGG" id="ipa:Isop_1738"/>
<reference key="1">
    <citation type="submission" date="2010-11" db="EMBL/GenBank/DDBJ databases">
        <title>The complete sequence of chromosome of Isophaera pallida ATCC 43644.</title>
        <authorList>
            <consortium name="US DOE Joint Genome Institute (JGI-PGF)"/>
            <person name="Lucas S."/>
            <person name="Copeland A."/>
            <person name="Lapidus A."/>
            <person name="Bruce D."/>
            <person name="Goodwin L."/>
            <person name="Pitluck S."/>
            <person name="Kyrpides N."/>
            <person name="Mavromatis K."/>
            <person name="Pagani I."/>
            <person name="Ivanova N."/>
            <person name="Saunders E."/>
            <person name="Brettin T."/>
            <person name="Detter J.C."/>
            <person name="Han C."/>
            <person name="Tapia R."/>
            <person name="Land M."/>
            <person name="Hauser L."/>
            <person name="Markowitz V."/>
            <person name="Cheng J.-F."/>
            <person name="Hugenholtz P."/>
            <person name="Woyke T."/>
            <person name="Wu D."/>
            <person name="Eisen J.A."/>
        </authorList>
    </citation>
    <scope>NUCLEOTIDE SEQUENCE</scope>
    <source>
        <strain>ATCC 43644</strain>
    </source>
</reference>
<evidence type="ECO:0000313" key="2">
    <source>
        <dbReference type="EMBL" id="ADV62321.1"/>
    </source>
</evidence>
<dbReference type="InterPro" id="IPR013783">
    <property type="entry name" value="Ig-like_fold"/>
</dbReference>
<dbReference type="Proteomes" id="UP000008631">
    <property type="component" value="Chromosome"/>
</dbReference>
<dbReference type="OrthoDB" id="259331at2"/>
<evidence type="ECO:0000256" key="1">
    <source>
        <dbReference type="SAM" id="MobiDB-lite"/>
    </source>
</evidence>
<organism evidence="2 3">
    <name type="scientific">Isosphaera pallida (strain ATCC 43644 / DSM 9630 / IS1B)</name>
    <dbReference type="NCBI Taxonomy" id="575540"/>
    <lineage>
        <taxon>Bacteria</taxon>
        <taxon>Pseudomonadati</taxon>
        <taxon>Planctomycetota</taxon>
        <taxon>Planctomycetia</taxon>
        <taxon>Isosphaerales</taxon>
        <taxon>Isosphaeraceae</taxon>
        <taxon>Isosphaera</taxon>
    </lineage>
</organism>
<evidence type="ECO:0008006" key="4">
    <source>
        <dbReference type="Google" id="ProtNLM"/>
    </source>
</evidence>
<dbReference type="EMBL" id="CP002353">
    <property type="protein sequence ID" value="ADV62321.1"/>
    <property type="molecule type" value="Genomic_DNA"/>
</dbReference>
<dbReference type="RefSeq" id="WP_013564609.1">
    <property type="nucleotide sequence ID" value="NC_014962.1"/>
</dbReference>
<dbReference type="eggNOG" id="ENOG50346PW">
    <property type="taxonomic scope" value="Bacteria"/>
</dbReference>
<evidence type="ECO:0000313" key="3">
    <source>
        <dbReference type="Proteomes" id="UP000008631"/>
    </source>
</evidence>